<keyword evidence="1" id="KW-0378">Hydrolase</keyword>
<keyword evidence="1" id="KW-0540">Nuclease</keyword>
<sequence>MTGQRTSRLRVHYRDPHGAPQVATVEDMAGIAFENCPAVRTIESYPGQWHTPGQYWSATTGTLLAYESFLECQWLTLLDFDPTIAAINTQALEIRARDHDGAWRHVPDVFARRVNGSVLIVDVKHPRRRDSPAVERQEKRTADACRQLGWDYRMVDAPPAQRHANIAWLAGYRRPLHAVAHLEPEIVAAAAQPVRIGDLAATMPAPLLVRPVIFHLLWRHRLVCDLDTPLRERTLVRAAEGTSR</sequence>
<evidence type="ECO:0000313" key="2">
    <source>
        <dbReference type="Proteomes" id="UP000323454"/>
    </source>
</evidence>
<organism evidence="1 2">
    <name type="scientific">Solihabitans fulvus</name>
    <dbReference type="NCBI Taxonomy" id="1892852"/>
    <lineage>
        <taxon>Bacteria</taxon>
        <taxon>Bacillati</taxon>
        <taxon>Actinomycetota</taxon>
        <taxon>Actinomycetes</taxon>
        <taxon>Pseudonocardiales</taxon>
        <taxon>Pseudonocardiaceae</taxon>
        <taxon>Solihabitans</taxon>
    </lineage>
</organism>
<reference evidence="1 2" key="2">
    <citation type="submission" date="2019-09" db="EMBL/GenBank/DDBJ databases">
        <authorList>
            <person name="Jin C."/>
        </authorList>
    </citation>
    <scope>NUCLEOTIDE SEQUENCE [LARGE SCALE GENOMIC DNA]</scope>
    <source>
        <strain evidence="1 2">AN110305</strain>
    </source>
</reference>
<proteinExistence type="predicted"/>
<comment type="caution">
    <text evidence="1">The sequence shown here is derived from an EMBL/GenBank/DDBJ whole genome shotgun (WGS) entry which is preliminary data.</text>
</comment>
<dbReference type="GO" id="GO:0004519">
    <property type="term" value="F:endonuclease activity"/>
    <property type="evidence" value="ECO:0007669"/>
    <property type="project" value="UniProtKB-KW"/>
</dbReference>
<dbReference type="AlphaFoldDB" id="A0A5B2WQP7"/>
<gene>
    <name evidence="1" type="ORF">F0L68_33280</name>
</gene>
<dbReference type="Proteomes" id="UP000323454">
    <property type="component" value="Unassembled WGS sequence"/>
</dbReference>
<protein>
    <submittedName>
        <fullName evidence="1">TnsA-like heteromeric transposase endonuclease subunit</fullName>
    </submittedName>
</protein>
<dbReference type="InterPro" id="IPR048000">
    <property type="entry name" value="TnsA-like"/>
</dbReference>
<evidence type="ECO:0000313" key="1">
    <source>
        <dbReference type="EMBL" id="KAA2253288.1"/>
    </source>
</evidence>
<dbReference type="OrthoDB" id="3403133at2"/>
<accession>A0A5B2WQP7</accession>
<name>A0A5B2WQP7_9PSEU</name>
<keyword evidence="2" id="KW-1185">Reference proteome</keyword>
<dbReference type="EMBL" id="VUOB01000067">
    <property type="protein sequence ID" value="KAA2253288.1"/>
    <property type="molecule type" value="Genomic_DNA"/>
</dbReference>
<reference evidence="1 2" key="1">
    <citation type="submission" date="2019-09" db="EMBL/GenBank/DDBJ databases">
        <title>Goodfellowia gen. nov., a new genus of the Pseudonocardineae related to Actinoalloteichus, containing Goodfellowia coeruleoviolacea gen. nov., comb. nov. gen. nov., comb. nov.</title>
        <authorList>
            <person name="Labeda D."/>
        </authorList>
    </citation>
    <scope>NUCLEOTIDE SEQUENCE [LARGE SCALE GENOMIC DNA]</scope>
    <source>
        <strain evidence="1 2">AN110305</strain>
    </source>
</reference>
<dbReference type="NCBIfam" id="NF033179">
    <property type="entry name" value="TnsA_like_Actin"/>
    <property type="match status" value="1"/>
</dbReference>
<keyword evidence="1" id="KW-0255">Endonuclease</keyword>